<comment type="caution">
    <text evidence="4">The sequence shown here is derived from an EMBL/GenBank/DDBJ whole genome shotgun (WGS) entry which is preliminary data.</text>
</comment>
<dbReference type="AlphaFoldDB" id="A0A328U4D5"/>
<dbReference type="InterPro" id="IPR029063">
    <property type="entry name" value="SAM-dependent_MTases_sf"/>
</dbReference>
<dbReference type="GO" id="GO:0032259">
    <property type="term" value="P:methylation"/>
    <property type="evidence" value="ECO:0007669"/>
    <property type="project" value="UniProtKB-KW"/>
</dbReference>
<proteinExistence type="predicted"/>
<keyword evidence="2 4" id="KW-0808">Transferase</keyword>
<dbReference type="Pfam" id="PF02636">
    <property type="entry name" value="Methyltransf_28"/>
    <property type="match status" value="1"/>
</dbReference>
<reference evidence="4 5" key="1">
    <citation type="submission" date="2018-06" db="EMBL/GenBank/DDBJ databases">
        <title>Paenibacillus montanisoli sp. nov., isolated from mountain area soil.</title>
        <authorList>
            <person name="Wu M."/>
        </authorList>
    </citation>
    <scope>NUCLEOTIDE SEQUENCE [LARGE SCALE GENOMIC DNA]</scope>
    <source>
        <strain evidence="4 5">RA17</strain>
    </source>
</reference>
<feature type="transmembrane region" description="Helical" evidence="3">
    <location>
        <begin position="6"/>
        <end position="28"/>
    </location>
</feature>
<sequence>MLRDALHALLYAIANSIISASGNFVLVWRGSTMAKTGRLPAYIKERIDISGLKGRLSPSHEEAGEASCISFHDYMAICLYDENDGYYRSGNVRVGKSGDFYTSSSIGTIMGEKLAAYAASLIEANGAASSLIFMEWGAGTGLLSQQIIAAWTKAGHAWLNRAKYCVVDSNPVHLKEAQGRLRQGTSGIPGLLKLNFMPPEEAHGVLSDLKQGENEPSSMVIIIANELLDAFPVHRVAKHNGQLWELGVAAAASDCEPEWFRYVYTSLTDSRIAEALALDGIELLEGQITEVNLAAEAWIAQLGGLISCGALLIVDYGHEARELTAPHRMQGTMLCYKDHMAADRPFMAPGEQDITAHVNFTACRRSAGKSGWQELYYDTQKQFLIDQGLLQDLTPHDGSNPFGEAARRNRSIRQLLLSDGMSESFKVMVLGKG</sequence>
<evidence type="ECO:0000256" key="1">
    <source>
        <dbReference type="ARBA" id="ARBA00022603"/>
    </source>
</evidence>
<dbReference type="InterPro" id="IPR038375">
    <property type="entry name" value="NDUFAF7_sf"/>
</dbReference>
<organism evidence="4 5">
    <name type="scientific">Paenibacillus montanisoli</name>
    <dbReference type="NCBI Taxonomy" id="2081970"/>
    <lineage>
        <taxon>Bacteria</taxon>
        <taxon>Bacillati</taxon>
        <taxon>Bacillota</taxon>
        <taxon>Bacilli</taxon>
        <taxon>Bacillales</taxon>
        <taxon>Paenibacillaceae</taxon>
        <taxon>Paenibacillus</taxon>
    </lineage>
</organism>
<dbReference type="GO" id="GO:0035243">
    <property type="term" value="F:protein-arginine omega-N symmetric methyltransferase activity"/>
    <property type="evidence" value="ECO:0007669"/>
    <property type="project" value="TreeGrafter"/>
</dbReference>
<dbReference type="Proteomes" id="UP000249260">
    <property type="component" value="Unassembled WGS sequence"/>
</dbReference>
<protein>
    <submittedName>
        <fullName evidence="4">SAM-dependent methyltransferase</fullName>
    </submittedName>
</protein>
<name>A0A328U4D5_9BACL</name>
<dbReference type="PANTHER" id="PTHR12049:SF7">
    <property type="entry name" value="PROTEIN ARGININE METHYLTRANSFERASE NDUFAF7, MITOCHONDRIAL"/>
    <property type="match status" value="1"/>
</dbReference>
<evidence type="ECO:0000256" key="2">
    <source>
        <dbReference type="ARBA" id="ARBA00022679"/>
    </source>
</evidence>
<keyword evidence="3" id="KW-1133">Transmembrane helix</keyword>
<evidence type="ECO:0000313" key="5">
    <source>
        <dbReference type="Proteomes" id="UP000249260"/>
    </source>
</evidence>
<dbReference type="SUPFAM" id="SSF53335">
    <property type="entry name" value="S-adenosyl-L-methionine-dependent methyltransferases"/>
    <property type="match status" value="1"/>
</dbReference>
<dbReference type="OrthoDB" id="9794208at2"/>
<accession>A0A328U4D5</accession>
<keyword evidence="5" id="KW-1185">Reference proteome</keyword>
<dbReference type="InterPro" id="IPR003788">
    <property type="entry name" value="NDUFAF7"/>
</dbReference>
<evidence type="ECO:0000313" key="4">
    <source>
        <dbReference type="EMBL" id="RAP76673.1"/>
    </source>
</evidence>
<evidence type="ECO:0000256" key="3">
    <source>
        <dbReference type="SAM" id="Phobius"/>
    </source>
</evidence>
<keyword evidence="3" id="KW-0472">Membrane</keyword>
<keyword evidence="1 4" id="KW-0489">Methyltransferase</keyword>
<gene>
    <name evidence="4" type="ORF">DL346_15065</name>
</gene>
<dbReference type="PANTHER" id="PTHR12049">
    <property type="entry name" value="PROTEIN ARGININE METHYLTRANSFERASE NDUFAF7, MITOCHONDRIAL"/>
    <property type="match status" value="1"/>
</dbReference>
<dbReference type="Gene3D" id="3.40.50.12710">
    <property type="match status" value="1"/>
</dbReference>
<dbReference type="EMBL" id="QLUW01000002">
    <property type="protein sequence ID" value="RAP76673.1"/>
    <property type="molecule type" value="Genomic_DNA"/>
</dbReference>
<keyword evidence="3" id="KW-0812">Transmembrane</keyword>